<evidence type="ECO:0000313" key="1">
    <source>
        <dbReference type="EMBL" id="KAI5659460.1"/>
    </source>
</evidence>
<dbReference type="EMBL" id="CM044706">
    <property type="protein sequence ID" value="KAI5659460.1"/>
    <property type="molecule type" value="Genomic_DNA"/>
</dbReference>
<comment type="caution">
    <text evidence="1">The sequence shown here is derived from an EMBL/GenBank/DDBJ whole genome shotgun (WGS) entry which is preliminary data.</text>
</comment>
<accession>A0ACC0AGH2</accession>
<keyword evidence="2" id="KW-1185">Reference proteome</keyword>
<protein>
    <submittedName>
        <fullName evidence="1">Uncharacterized protein</fullName>
    </submittedName>
</protein>
<dbReference type="Proteomes" id="UP001060085">
    <property type="component" value="Linkage Group LG06"/>
</dbReference>
<reference evidence="2" key="1">
    <citation type="journal article" date="2023" name="Nat. Plants">
        <title>Single-cell RNA sequencing provides a high-resolution roadmap for understanding the multicellular compartmentation of specialized metabolism.</title>
        <authorList>
            <person name="Sun S."/>
            <person name="Shen X."/>
            <person name="Li Y."/>
            <person name="Li Y."/>
            <person name="Wang S."/>
            <person name="Li R."/>
            <person name="Zhang H."/>
            <person name="Shen G."/>
            <person name="Guo B."/>
            <person name="Wei J."/>
            <person name="Xu J."/>
            <person name="St-Pierre B."/>
            <person name="Chen S."/>
            <person name="Sun C."/>
        </authorList>
    </citation>
    <scope>NUCLEOTIDE SEQUENCE [LARGE SCALE GENOMIC DNA]</scope>
</reference>
<organism evidence="1 2">
    <name type="scientific">Catharanthus roseus</name>
    <name type="common">Madagascar periwinkle</name>
    <name type="synonym">Vinca rosea</name>
    <dbReference type="NCBI Taxonomy" id="4058"/>
    <lineage>
        <taxon>Eukaryota</taxon>
        <taxon>Viridiplantae</taxon>
        <taxon>Streptophyta</taxon>
        <taxon>Embryophyta</taxon>
        <taxon>Tracheophyta</taxon>
        <taxon>Spermatophyta</taxon>
        <taxon>Magnoliopsida</taxon>
        <taxon>eudicotyledons</taxon>
        <taxon>Gunneridae</taxon>
        <taxon>Pentapetalae</taxon>
        <taxon>asterids</taxon>
        <taxon>lamiids</taxon>
        <taxon>Gentianales</taxon>
        <taxon>Apocynaceae</taxon>
        <taxon>Rauvolfioideae</taxon>
        <taxon>Vinceae</taxon>
        <taxon>Catharanthinae</taxon>
        <taxon>Catharanthus</taxon>
    </lineage>
</organism>
<name>A0ACC0AGH2_CATRO</name>
<sequence length="103" mass="11791">MLTAARGNSDEPRKTRCRAATVLYGPRSPVPHPLSLSLTLNLSLSFSSLSNTPCKRSSDDPRKPTVTGSRRTDQGKPTVKKQRRLNFKRKRKWWHKKRGERGY</sequence>
<gene>
    <name evidence="1" type="ORF">M9H77_28253</name>
</gene>
<proteinExistence type="predicted"/>
<evidence type="ECO:0000313" key="2">
    <source>
        <dbReference type="Proteomes" id="UP001060085"/>
    </source>
</evidence>